<proteinExistence type="predicted"/>
<reference evidence="1 2" key="1">
    <citation type="submission" date="2020-08" db="EMBL/GenBank/DDBJ databases">
        <title>Genome public.</title>
        <authorList>
            <person name="Liu C."/>
            <person name="Sun Q."/>
        </authorList>
    </citation>
    <scope>NUCLEOTIDE SEQUENCE [LARGE SCALE GENOMIC DNA]</scope>
    <source>
        <strain evidence="1 2">NSJ-46</strain>
    </source>
</reference>
<dbReference type="RefSeq" id="WP_249308918.1">
    <property type="nucleotide sequence ID" value="NZ_JACRSZ010000011.1"/>
</dbReference>
<comment type="caution">
    <text evidence="1">The sequence shown here is derived from an EMBL/GenBank/DDBJ whole genome shotgun (WGS) entry which is preliminary data.</text>
</comment>
<sequence>MGQYYKLVNFDKREFVEPWPLDCGAKLMEWSYCRAGMACALMNLIAGSWKGDRVYVVGDYADLEYSNENWFAEYKEMADKLGTDNVYGYATENFKDITEEVDAEFHDWKRIYNHRKKQFIDLSKCPVEWVWWDDEAKKPVLSSVAPLGLLLAMGNDRGGGDYSRRNGENFNLVGSWCSSTRYIEVSNDECTPTGYEEFAPDFTENDPLIPYTKAEELMEKLRKEKMKDD</sequence>
<dbReference type="Proteomes" id="UP000657421">
    <property type="component" value="Unassembled WGS sequence"/>
</dbReference>
<evidence type="ECO:0000313" key="1">
    <source>
        <dbReference type="EMBL" id="MBC8573630.1"/>
    </source>
</evidence>
<keyword evidence="2" id="KW-1185">Reference proteome</keyword>
<protein>
    <submittedName>
        <fullName evidence="1">Uncharacterized protein</fullName>
    </submittedName>
</protein>
<evidence type="ECO:0000313" key="2">
    <source>
        <dbReference type="Proteomes" id="UP000657421"/>
    </source>
</evidence>
<accession>A0ABR7NB56</accession>
<name>A0ABR7NB56_9FIRM</name>
<organism evidence="1 2">
    <name type="scientific">Jingyaoa shaoxingensis</name>
    <dbReference type="NCBI Taxonomy" id="2763671"/>
    <lineage>
        <taxon>Bacteria</taxon>
        <taxon>Bacillati</taxon>
        <taxon>Bacillota</taxon>
        <taxon>Clostridia</taxon>
        <taxon>Lachnospirales</taxon>
        <taxon>Lachnospiraceae</taxon>
        <taxon>Jingyaoa</taxon>
    </lineage>
</organism>
<gene>
    <name evidence="1" type="ORF">H8716_11140</name>
</gene>
<dbReference type="EMBL" id="JACRSZ010000011">
    <property type="protein sequence ID" value="MBC8573630.1"/>
    <property type="molecule type" value="Genomic_DNA"/>
</dbReference>